<feature type="transmembrane region" description="Helical" evidence="1">
    <location>
        <begin position="81"/>
        <end position="99"/>
    </location>
</feature>
<dbReference type="InterPro" id="IPR053150">
    <property type="entry name" value="Teicoplanin_resist-assoc"/>
</dbReference>
<dbReference type="PANTHER" id="PTHR36834:SF1">
    <property type="entry name" value="INTEGRAL MEMBRANE PROTEIN"/>
    <property type="match status" value="1"/>
</dbReference>
<feature type="domain" description="VanZ-like" evidence="2">
    <location>
        <begin position="18"/>
        <end position="153"/>
    </location>
</feature>
<dbReference type="PANTHER" id="PTHR36834">
    <property type="entry name" value="MEMBRANE PROTEIN-RELATED"/>
    <property type="match status" value="1"/>
</dbReference>
<keyword evidence="1" id="KW-1133">Transmembrane helix</keyword>
<name>A0A1M5T4D8_9CLOT</name>
<dbReference type="Pfam" id="PF04892">
    <property type="entry name" value="VanZ"/>
    <property type="match status" value="1"/>
</dbReference>
<dbReference type="RefSeq" id="WP_139259251.1">
    <property type="nucleotide sequence ID" value="NZ_FQXU01000003.1"/>
</dbReference>
<feature type="transmembrane region" description="Helical" evidence="1">
    <location>
        <begin position="12"/>
        <end position="31"/>
    </location>
</feature>
<evidence type="ECO:0000256" key="1">
    <source>
        <dbReference type="SAM" id="Phobius"/>
    </source>
</evidence>
<dbReference type="AlphaFoldDB" id="A0A1M5T4D8"/>
<dbReference type="InterPro" id="IPR006976">
    <property type="entry name" value="VanZ-like"/>
</dbReference>
<keyword evidence="1" id="KW-0812">Transmembrane</keyword>
<accession>A0A1M5T4D8</accession>
<dbReference type="EMBL" id="FQXU01000003">
    <property type="protein sequence ID" value="SHH45605.1"/>
    <property type="molecule type" value="Genomic_DNA"/>
</dbReference>
<evidence type="ECO:0000313" key="3">
    <source>
        <dbReference type="EMBL" id="SHH45605.1"/>
    </source>
</evidence>
<keyword evidence="1" id="KW-0472">Membrane</keyword>
<reference evidence="3 4" key="1">
    <citation type="submission" date="2016-11" db="EMBL/GenBank/DDBJ databases">
        <authorList>
            <person name="Jaros S."/>
            <person name="Januszkiewicz K."/>
            <person name="Wedrychowicz H."/>
        </authorList>
    </citation>
    <scope>NUCLEOTIDE SEQUENCE [LARGE SCALE GENOMIC DNA]</scope>
    <source>
        <strain evidence="3 4">DSM 6191</strain>
    </source>
</reference>
<dbReference type="Proteomes" id="UP000184241">
    <property type="component" value="Unassembled WGS sequence"/>
</dbReference>
<feature type="transmembrane region" description="Helical" evidence="1">
    <location>
        <begin position="136"/>
        <end position="153"/>
    </location>
</feature>
<feature type="transmembrane region" description="Helical" evidence="1">
    <location>
        <begin position="111"/>
        <end position="130"/>
    </location>
</feature>
<protein>
    <submittedName>
        <fullName evidence="3">Glycopeptide antibiotics resistance protein</fullName>
    </submittedName>
</protein>
<gene>
    <name evidence="3" type="ORF">SAMN02745941_00102</name>
</gene>
<proteinExistence type="predicted"/>
<evidence type="ECO:0000259" key="2">
    <source>
        <dbReference type="Pfam" id="PF04892"/>
    </source>
</evidence>
<evidence type="ECO:0000313" key="4">
    <source>
        <dbReference type="Proteomes" id="UP000184241"/>
    </source>
</evidence>
<organism evidence="3 4">
    <name type="scientific">Clostridium intestinale DSM 6191</name>
    <dbReference type="NCBI Taxonomy" id="1121320"/>
    <lineage>
        <taxon>Bacteria</taxon>
        <taxon>Bacillati</taxon>
        <taxon>Bacillota</taxon>
        <taxon>Clostridia</taxon>
        <taxon>Eubacteriales</taxon>
        <taxon>Clostridiaceae</taxon>
        <taxon>Clostridium</taxon>
    </lineage>
</organism>
<sequence length="165" mass="18484">MNKKLTSKGLKLLISFFFIVYLAVLVNVIILKDGTALVMAKHRTQIPFSQKITQINIIPLVNTIIPYLQGGPSIRISIENLLGNIFAFSPLGFFLPLLFKKCNRLKNTLLVSLIISLLMEVVQLIFSMGACDIDDIILNVFGSLLGFGVYYLFGNLYKRKVDILS</sequence>